<organism evidence="1 2">
    <name type="scientific">Streptococcus oralis</name>
    <dbReference type="NCBI Taxonomy" id="1303"/>
    <lineage>
        <taxon>Bacteria</taxon>
        <taxon>Bacillati</taxon>
        <taxon>Bacillota</taxon>
        <taxon>Bacilli</taxon>
        <taxon>Lactobacillales</taxon>
        <taxon>Streptococcaceae</taxon>
        <taxon>Streptococcus</taxon>
    </lineage>
</organism>
<gene>
    <name evidence="1" type="ORF">D8860_01375</name>
</gene>
<evidence type="ECO:0000313" key="1">
    <source>
        <dbReference type="EMBL" id="RSI71793.1"/>
    </source>
</evidence>
<name>A0A3R9J3H4_STROR</name>
<protein>
    <submittedName>
        <fullName evidence="1">Uncharacterized protein</fullName>
    </submittedName>
</protein>
<dbReference type="EMBL" id="RJNM01000002">
    <property type="protein sequence ID" value="RSI71793.1"/>
    <property type="molecule type" value="Genomic_DNA"/>
</dbReference>
<dbReference type="Proteomes" id="UP000272687">
    <property type="component" value="Unassembled WGS sequence"/>
</dbReference>
<dbReference type="AlphaFoldDB" id="A0A3R9J3H4"/>
<accession>A0A3R9J3H4</accession>
<reference evidence="1 2" key="1">
    <citation type="submission" date="2018-11" db="EMBL/GenBank/DDBJ databases">
        <title>Species Designations Belie Phenotypic and Genotypic Heterogeneity in Oral Streptococci.</title>
        <authorList>
            <person name="Velsko I."/>
        </authorList>
    </citation>
    <scope>NUCLEOTIDE SEQUENCE [LARGE SCALE GENOMIC DNA]</scope>
    <source>
        <strain evidence="1 2">BCC50</strain>
    </source>
</reference>
<comment type="caution">
    <text evidence="1">The sequence shown here is derived from an EMBL/GenBank/DDBJ whole genome shotgun (WGS) entry which is preliminary data.</text>
</comment>
<sequence>MASSGIPTLDAANLAFEFEKYARKCCFYGIL</sequence>
<evidence type="ECO:0000313" key="2">
    <source>
        <dbReference type="Proteomes" id="UP000272687"/>
    </source>
</evidence>
<proteinExistence type="predicted"/>